<sequence>MKEIGGYIELDENSGTEYHNNALALNSGRHCVEYLIRAKEIKKMYLPLFLCSSIREICEKCSCEFQYYEINSNFKPNFSGKLGNYEYIYIVNYYGQLSQMDIQLYKQCFKNVILDNTQAFFQYPIKDVDTLYSCRKYFGVSDGGYLYTDTALGDKFELDYSYNRIHYILGRYEVDGKSFYAESSTNNDSFSSETLKHMSKLTHHILRGINYNDVKEKREKNFNHLHEYLKTFNRLQLNSPIGPFMYPLYSENAKEIKKSLLQNNIYIPTLWPDVFESGRTLSLAWEYSQNIVPLPCDQRYRISDMNYLIDVLERYL</sequence>
<proteinExistence type="predicted"/>
<protein>
    <submittedName>
        <fullName evidence="1">Uncharacterized protein</fullName>
    </submittedName>
</protein>
<dbReference type="EMBL" id="BHGK01000001">
    <property type="protein sequence ID" value="GCA66498.1"/>
    <property type="molecule type" value="Genomic_DNA"/>
</dbReference>
<reference evidence="2" key="1">
    <citation type="submission" date="2018-09" db="EMBL/GenBank/DDBJ databases">
        <title>Draft Genome Sequence of Mediterraneibacter sp. KCTC 15684.</title>
        <authorList>
            <person name="Kim J.S."/>
            <person name="Han K.I."/>
            <person name="Suh M.K."/>
            <person name="Lee K.C."/>
            <person name="Eom M.K."/>
            <person name="Lee J.H."/>
            <person name="Park S.H."/>
            <person name="Kang S.W."/>
            <person name="Park J.E."/>
            <person name="Oh B.S."/>
            <person name="Yu S.Y."/>
            <person name="Choi S.H."/>
            <person name="Lee D.H."/>
            <person name="Yoon H."/>
            <person name="Kim B."/>
            <person name="Yang S.J."/>
            <person name="Lee J.S."/>
        </authorList>
    </citation>
    <scope>NUCLEOTIDE SEQUENCE [LARGE SCALE GENOMIC DNA]</scope>
    <source>
        <strain evidence="2">KCTC 15684</strain>
    </source>
</reference>
<evidence type="ECO:0000313" key="2">
    <source>
        <dbReference type="Proteomes" id="UP000265643"/>
    </source>
</evidence>
<dbReference type="RefSeq" id="WP_119297721.1">
    <property type="nucleotide sequence ID" value="NZ_BHGK01000001.1"/>
</dbReference>
<evidence type="ECO:0000313" key="1">
    <source>
        <dbReference type="EMBL" id="GCA66498.1"/>
    </source>
</evidence>
<dbReference type="SUPFAM" id="SSF53383">
    <property type="entry name" value="PLP-dependent transferases"/>
    <property type="match status" value="1"/>
</dbReference>
<accession>A0A391P6J8</accession>
<name>A0A391P6J8_9FIRM</name>
<dbReference type="InterPro" id="IPR015424">
    <property type="entry name" value="PyrdxlP-dep_Trfase"/>
</dbReference>
<dbReference type="AlphaFoldDB" id="A0A391P6J8"/>
<gene>
    <name evidence="1" type="ORF">KGMB01110_09340</name>
</gene>
<comment type="caution">
    <text evidence="1">The sequence shown here is derived from an EMBL/GenBank/DDBJ whole genome shotgun (WGS) entry which is preliminary data.</text>
</comment>
<organism evidence="1 2">
    <name type="scientific">Mediterraneibacter butyricigenes</name>
    <dbReference type="NCBI Taxonomy" id="2316025"/>
    <lineage>
        <taxon>Bacteria</taxon>
        <taxon>Bacillati</taxon>
        <taxon>Bacillota</taxon>
        <taxon>Clostridia</taxon>
        <taxon>Lachnospirales</taxon>
        <taxon>Lachnospiraceae</taxon>
        <taxon>Mediterraneibacter</taxon>
    </lineage>
</organism>
<dbReference type="Proteomes" id="UP000265643">
    <property type="component" value="Unassembled WGS sequence"/>
</dbReference>
<keyword evidence="2" id="KW-1185">Reference proteome</keyword>